<keyword evidence="3 7" id="KW-0418">Kinase</keyword>
<evidence type="ECO:0000313" key="8">
    <source>
        <dbReference type="Proteomes" id="UP000603912"/>
    </source>
</evidence>
<dbReference type="InterPro" id="IPR011009">
    <property type="entry name" value="Kinase-like_dom_sf"/>
</dbReference>
<dbReference type="Gene3D" id="3.30.200.20">
    <property type="entry name" value="Phosphorylase Kinase, domain 1"/>
    <property type="match status" value="1"/>
</dbReference>
<reference evidence="7" key="2">
    <citation type="submission" date="2020-09" db="EMBL/GenBank/DDBJ databases">
        <authorList>
            <person name="Sun Q."/>
            <person name="Zhou Y."/>
        </authorList>
    </citation>
    <scope>NUCLEOTIDE SEQUENCE</scope>
    <source>
        <strain evidence="7">CGMCC 1.12214</strain>
    </source>
</reference>
<evidence type="ECO:0000313" key="7">
    <source>
        <dbReference type="EMBL" id="GGH20289.1"/>
    </source>
</evidence>
<feature type="transmembrane region" description="Helical" evidence="5">
    <location>
        <begin position="306"/>
        <end position="327"/>
    </location>
</feature>
<evidence type="ECO:0000256" key="2">
    <source>
        <dbReference type="ARBA" id="ARBA00022741"/>
    </source>
</evidence>
<evidence type="ECO:0000259" key="6">
    <source>
        <dbReference type="PROSITE" id="PS50011"/>
    </source>
</evidence>
<dbReference type="Gene3D" id="1.10.510.10">
    <property type="entry name" value="Transferase(Phosphotransferase) domain 1"/>
    <property type="match status" value="1"/>
</dbReference>
<keyword evidence="5" id="KW-0472">Membrane</keyword>
<dbReference type="PROSITE" id="PS50011">
    <property type="entry name" value="PROTEIN_KINASE_DOM"/>
    <property type="match status" value="1"/>
</dbReference>
<dbReference type="InterPro" id="IPR000719">
    <property type="entry name" value="Prot_kinase_dom"/>
</dbReference>
<organism evidence="7 8">
    <name type="scientific">Alsobacter metallidurans</name>
    <dbReference type="NCBI Taxonomy" id="340221"/>
    <lineage>
        <taxon>Bacteria</taxon>
        <taxon>Pseudomonadati</taxon>
        <taxon>Pseudomonadota</taxon>
        <taxon>Alphaproteobacteria</taxon>
        <taxon>Hyphomicrobiales</taxon>
        <taxon>Alsobacteraceae</taxon>
        <taxon>Alsobacter</taxon>
    </lineage>
</organism>
<accession>A0A917MI12</accession>
<keyword evidence="4" id="KW-0067">ATP-binding</keyword>
<reference evidence="7" key="1">
    <citation type="journal article" date="2014" name="Int. J. Syst. Evol. Microbiol.">
        <title>Complete genome sequence of Corynebacterium casei LMG S-19264T (=DSM 44701T), isolated from a smear-ripened cheese.</title>
        <authorList>
            <consortium name="US DOE Joint Genome Institute (JGI-PGF)"/>
            <person name="Walter F."/>
            <person name="Albersmeier A."/>
            <person name="Kalinowski J."/>
            <person name="Ruckert C."/>
        </authorList>
    </citation>
    <scope>NUCLEOTIDE SEQUENCE</scope>
    <source>
        <strain evidence="7">CGMCC 1.12214</strain>
    </source>
</reference>
<keyword evidence="7" id="KW-0723">Serine/threonine-protein kinase</keyword>
<protein>
    <submittedName>
        <fullName evidence="7">Serine/threonine protein kinase</fullName>
    </submittedName>
</protein>
<keyword evidence="5" id="KW-0812">Transmembrane</keyword>
<dbReference type="Pfam" id="PF00069">
    <property type="entry name" value="Pkinase"/>
    <property type="match status" value="1"/>
</dbReference>
<evidence type="ECO:0000256" key="4">
    <source>
        <dbReference type="ARBA" id="ARBA00022840"/>
    </source>
</evidence>
<dbReference type="PANTHER" id="PTHR43289:SF34">
    <property type="entry name" value="SERINE_THREONINE-PROTEIN KINASE YBDM-RELATED"/>
    <property type="match status" value="1"/>
</dbReference>
<dbReference type="GO" id="GO:0005524">
    <property type="term" value="F:ATP binding"/>
    <property type="evidence" value="ECO:0007669"/>
    <property type="project" value="UniProtKB-KW"/>
</dbReference>
<evidence type="ECO:0000256" key="5">
    <source>
        <dbReference type="SAM" id="Phobius"/>
    </source>
</evidence>
<dbReference type="InterPro" id="IPR008266">
    <property type="entry name" value="Tyr_kinase_AS"/>
</dbReference>
<evidence type="ECO:0000256" key="3">
    <source>
        <dbReference type="ARBA" id="ARBA00022777"/>
    </source>
</evidence>
<keyword evidence="5" id="KW-1133">Transmembrane helix</keyword>
<name>A0A917MI12_9HYPH</name>
<dbReference type="Proteomes" id="UP000603912">
    <property type="component" value="Unassembled WGS sequence"/>
</dbReference>
<gene>
    <name evidence="7" type="ORF">GCM10007036_23760</name>
</gene>
<comment type="caution">
    <text evidence="7">The sequence shown here is derived from an EMBL/GenBank/DDBJ whole genome shotgun (WGS) entry which is preliminary data.</text>
</comment>
<dbReference type="EMBL" id="BMES01000002">
    <property type="protein sequence ID" value="GGH20289.1"/>
    <property type="molecule type" value="Genomic_DNA"/>
</dbReference>
<dbReference type="AlphaFoldDB" id="A0A917MI12"/>
<dbReference type="GO" id="GO:0004674">
    <property type="term" value="F:protein serine/threonine kinase activity"/>
    <property type="evidence" value="ECO:0007669"/>
    <property type="project" value="UniProtKB-KW"/>
</dbReference>
<dbReference type="SUPFAM" id="SSF56112">
    <property type="entry name" value="Protein kinase-like (PK-like)"/>
    <property type="match status" value="1"/>
</dbReference>
<dbReference type="PANTHER" id="PTHR43289">
    <property type="entry name" value="MITOGEN-ACTIVATED PROTEIN KINASE KINASE KINASE 20-RELATED"/>
    <property type="match status" value="1"/>
</dbReference>
<keyword evidence="1" id="KW-0808">Transferase</keyword>
<dbReference type="CDD" id="cd14014">
    <property type="entry name" value="STKc_PknB_like"/>
    <property type="match status" value="1"/>
</dbReference>
<keyword evidence="2" id="KW-0547">Nucleotide-binding</keyword>
<dbReference type="PROSITE" id="PS00109">
    <property type="entry name" value="PROTEIN_KINASE_TYR"/>
    <property type="match status" value="1"/>
</dbReference>
<feature type="domain" description="Protein kinase" evidence="6">
    <location>
        <begin position="25"/>
        <end position="283"/>
    </location>
</feature>
<proteinExistence type="predicted"/>
<evidence type="ECO:0000256" key="1">
    <source>
        <dbReference type="ARBA" id="ARBA00022679"/>
    </source>
</evidence>
<sequence>MSVDDARTVVTPNVMPSGTRLNDIYEIDALIAMGGMGQVYRGHAIETGDPVAIKMIRTDLIENETALALFRREAAALHQLHHEAIVRYFVFSIDRQLQRAYLAMEFVNGEPLGTFVQTRKLDAVSALALMRRVADGLAAAHRAGIVHRDISPDNIIIPDGDVRRARIIDFGIAKNSLAEGTVVGDTFVGKYRYASPEQFGDFGGRVTGKTDIYSLGLVLAGCLLGKPLNMGQSLSEAVAQRRVEPDLSGVDATIRPLLAWMTQPDPSDRPADMAAVANWSPGVAPRAAPQKRDVAVSSPKHGRGGLLAGLSALAVVAGAGALLWWWLQPARTDVAGAVTTAERYALDFDGGPCVLLSVTDPASQTFAVDAYGARVEPFETFDKNFTDVFKADAKIDLRQITAAQCPAVTLLAGLKTPKAERADLKISAARVADGGALTAWVTSRQPWAALLRVDENGSVSVLDSGFGKNGRALQVPARRVKEPPGQPQLLVALAADTPIETVRSMRPDQSAESVFTAIAKDPAARKAGLTGSLAYFKVQ</sequence>
<keyword evidence="8" id="KW-1185">Reference proteome</keyword>
<dbReference type="RefSeq" id="WP_188517988.1">
    <property type="nucleotide sequence ID" value="NZ_BMES01000002.1"/>
</dbReference>